<dbReference type="SUPFAM" id="SSF52540">
    <property type="entry name" value="P-loop containing nucleoside triphosphate hydrolases"/>
    <property type="match status" value="1"/>
</dbReference>
<comment type="subcellular location">
    <subcellularLocation>
        <location evidence="1">Cell inner membrane</location>
        <topology evidence="1">Peripheral membrane protein</topology>
    </subcellularLocation>
</comment>
<dbReference type="InterPro" id="IPR027417">
    <property type="entry name" value="P-loop_NTPase"/>
</dbReference>
<dbReference type="CDD" id="cd03257">
    <property type="entry name" value="ABC_NikE_OppD_transporters"/>
    <property type="match status" value="1"/>
</dbReference>
<keyword evidence="10" id="KW-1185">Reference proteome</keyword>
<accession>A0A2C7AAC5</accession>
<evidence type="ECO:0000256" key="6">
    <source>
        <dbReference type="ARBA" id="ARBA00022840"/>
    </source>
</evidence>
<dbReference type="GO" id="GO:0015833">
    <property type="term" value="P:peptide transport"/>
    <property type="evidence" value="ECO:0007669"/>
    <property type="project" value="InterPro"/>
</dbReference>
<dbReference type="PROSITE" id="PS50893">
    <property type="entry name" value="ABC_TRANSPORTER_2"/>
    <property type="match status" value="1"/>
</dbReference>
<sequence>MQTSSRAAATAAAPTLEVRDLQTHFFTRAGVVKAVDGVSFTVGRGKVLGLVGESGSGKTVTGFSILGLVDAPGRIVGGEILFHGQNLARLKEEEMRQLRGNRIAMIFQDPMMTLNPVLRVDTQMIETVLAHTKVSKEEARQRARDTLGMVGIPSPDERLKSYPHQFSGGMRQRVAIAIALLHRPELIVADEPTTALDVTIQAQILAEVQKLCAETGTAMIWVTHDLSVVAGLADDIAVMYAGRVVERGAVSEVLDQPLHPYTHGLIGSVPSRNKRGEKLRQIPGMTPSLLSLPPGCAFRTRCPRAQEDCARDPALSELLPGRLARCFHPHVATHGSAVQGSVTQGSPA</sequence>
<feature type="domain" description="ABC transporter" evidence="8">
    <location>
        <begin position="16"/>
        <end position="266"/>
    </location>
</feature>
<gene>
    <name evidence="9" type="ORF">CR162_15525</name>
</gene>
<keyword evidence="4" id="KW-1003">Cell membrane</keyword>
<dbReference type="Gene3D" id="3.40.50.300">
    <property type="entry name" value="P-loop containing nucleotide triphosphate hydrolases"/>
    <property type="match status" value="1"/>
</dbReference>
<dbReference type="InterPro" id="IPR013563">
    <property type="entry name" value="Oligopep_ABC_C"/>
</dbReference>
<comment type="caution">
    <text evidence="9">The sequence shown here is derived from an EMBL/GenBank/DDBJ whole genome shotgun (WGS) entry which is preliminary data.</text>
</comment>
<evidence type="ECO:0000256" key="5">
    <source>
        <dbReference type="ARBA" id="ARBA00022741"/>
    </source>
</evidence>
<evidence type="ECO:0000313" key="10">
    <source>
        <dbReference type="Proteomes" id="UP000223527"/>
    </source>
</evidence>
<dbReference type="GO" id="GO:0005886">
    <property type="term" value="C:plasma membrane"/>
    <property type="evidence" value="ECO:0007669"/>
    <property type="project" value="UniProtKB-SubCell"/>
</dbReference>
<dbReference type="PROSITE" id="PS00211">
    <property type="entry name" value="ABC_TRANSPORTER_1"/>
    <property type="match status" value="1"/>
</dbReference>
<keyword evidence="5" id="KW-0547">Nucleotide-binding</keyword>
<evidence type="ECO:0000256" key="4">
    <source>
        <dbReference type="ARBA" id="ARBA00022475"/>
    </source>
</evidence>
<comment type="similarity">
    <text evidence="2">Belongs to the ABC transporter superfamily.</text>
</comment>
<evidence type="ECO:0000256" key="1">
    <source>
        <dbReference type="ARBA" id="ARBA00004417"/>
    </source>
</evidence>
<dbReference type="Proteomes" id="UP000223527">
    <property type="component" value="Unassembled WGS sequence"/>
</dbReference>
<evidence type="ECO:0000256" key="7">
    <source>
        <dbReference type="ARBA" id="ARBA00023136"/>
    </source>
</evidence>
<dbReference type="RefSeq" id="WP_099096448.1">
    <property type="nucleotide sequence ID" value="NZ_PDNU01000032.1"/>
</dbReference>
<dbReference type="AlphaFoldDB" id="A0A2C7AAC5"/>
<dbReference type="Pfam" id="PF08352">
    <property type="entry name" value="oligo_HPY"/>
    <property type="match status" value="1"/>
</dbReference>
<reference evidence="9 10" key="1">
    <citation type="submission" date="2017-10" db="EMBL/GenBank/DDBJ databases">
        <authorList>
            <person name="Banno H."/>
            <person name="Chua N.-H."/>
        </authorList>
    </citation>
    <scope>NUCLEOTIDE SEQUENCE [LARGE SCALE GENOMIC DNA]</scope>
    <source>
        <strain evidence="9 10">YW11</strain>
    </source>
</reference>
<dbReference type="Pfam" id="PF00005">
    <property type="entry name" value="ABC_tran"/>
    <property type="match status" value="1"/>
</dbReference>
<dbReference type="SMART" id="SM00382">
    <property type="entry name" value="AAA"/>
    <property type="match status" value="1"/>
</dbReference>
<evidence type="ECO:0000256" key="3">
    <source>
        <dbReference type="ARBA" id="ARBA00022448"/>
    </source>
</evidence>
<keyword evidence="7" id="KW-0472">Membrane</keyword>
<dbReference type="NCBIfam" id="TIGR01727">
    <property type="entry name" value="oligo_HPY"/>
    <property type="match status" value="1"/>
</dbReference>
<dbReference type="GO" id="GO:0016887">
    <property type="term" value="F:ATP hydrolysis activity"/>
    <property type="evidence" value="ECO:0007669"/>
    <property type="project" value="InterPro"/>
</dbReference>
<dbReference type="InterPro" id="IPR003439">
    <property type="entry name" value="ABC_transporter-like_ATP-bd"/>
</dbReference>
<dbReference type="InterPro" id="IPR050388">
    <property type="entry name" value="ABC_Ni/Peptide_Import"/>
</dbReference>
<dbReference type="GO" id="GO:0005524">
    <property type="term" value="F:ATP binding"/>
    <property type="evidence" value="ECO:0007669"/>
    <property type="project" value="UniProtKB-KW"/>
</dbReference>
<dbReference type="FunFam" id="3.40.50.300:FF:000016">
    <property type="entry name" value="Oligopeptide ABC transporter ATP-binding component"/>
    <property type="match status" value="1"/>
</dbReference>
<keyword evidence="6 9" id="KW-0067">ATP-binding</keyword>
<organism evidence="9 10">
    <name type="scientific">Teichococcus rhizosphaerae</name>
    <dbReference type="NCBI Taxonomy" id="1335062"/>
    <lineage>
        <taxon>Bacteria</taxon>
        <taxon>Pseudomonadati</taxon>
        <taxon>Pseudomonadota</taxon>
        <taxon>Alphaproteobacteria</taxon>
        <taxon>Acetobacterales</taxon>
        <taxon>Roseomonadaceae</taxon>
        <taxon>Roseomonas</taxon>
    </lineage>
</organism>
<dbReference type="OrthoDB" id="37801at2"/>
<dbReference type="GO" id="GO:0055085">
    <property type="term" value="P:transmembrane transport"/>
    <property type="evidence" value="ECO:0007669"/>
    <property type="project" value="UniProtKB-ARBA"/>
</dbReference>
<keyword evidence="3" id="KW-0813">Transport</keyword>
<evidence type="ECO:0000259" key="8">
    <source>
        <dbReference type="PROSITE" id="PS50893"/>
    </source>
</evidence>
<proteinExistence type="inferred from homology"/>
<dbReference type="EMBL" id="PDNU01000032">
    <property type="protein sequence ID" value="PHK94016.1"/>
    <property type="molecule type" value="Genomic_DNA"/>
</dbReference>
<dbReference type="InterPro" id="IPR003593">
    <property type="entry name" value="AAA+_ATPase"/>
</dbReference>
<protein>
    <submittedName>
        <fullName evidence="9">Methionine ABC transporter ATP-binding protein</fullName>
    </submittedName>
</protein>
<name>A0A2C7AAC5_9PROT</name>
<dbReference type="PANTHER" id="PTHR43297:SF2">
    <property type="entry name" value="DIPEPTIDE TRANSPORT ATP-BINDING PROTEIN DPPD"/>
    <property type="match status" value="1"/>
</dbReference>
<evidence type="ECO:0000313" key="9">
    <source>
        <dbReference type="EMBL" id="PHK94016.1"/>
    </source>
</evidence>
<evidence type="ECO:0000256" key="2">
    <source>
        <dbReference type="ARBA" id="ARBA00005417"/>
    </source>
</evidence>
<dbReference type="InterPro" id="IPR017871">
    <property type="entry name" value="ABC_transporter-like_CS"/>
</dbReference>
<dbReference type="PANTHER" id="PTHR43297">
    <property type="entry name" value="OLIGOPEPTIDE TRANSPORT ATP-BINDING PROTEIN APPD"/>
    <property type="match status" value="1"/>
</dbReference>